<name>A0A9W9CFT7_9PLEO</name>
<proteinExistence type="predicted"/>
<evidence type="ECO:0000256" key="1">
    <source>
        <dbReference type="SAM" id="MobiDB-lite"/>
    </source>
</evidence>
<sequence>MRHAFKITAGVACPCPVLVPVLPPVHTTCGHFKCGRCPWISWDPLAVRIVGEDDDDDDDDDEDEDDDDDDEDEDEDEDEEWDEEWDEDEADDEADE</sequence>
<feature type="region of interest" description="Disordered" evidence="1">
    <location>
        <begin position="50"/>
        <end position="96"/>
    </location>
</feature>
<organism evidence="2 3">
    <name type="scientific">Didymosphaeria variabile</name>
    <dbReference type="NCBI Taxonomy" id="1932322"/>
    <lineage>
        <taxon>Eukaryota</taxon>
        <taxon>Fungi</taxon>
        <taxon>Dikarya</taxon>
        <taxon>Ascomycota</taxon>
        <taxon>Pezizomycotina</taxon>
        <taxon>Dothideomycetes</taxon>
        <taxon>Pleosporomycetidae</taxon>
        <taxon>Pleosporales</taxon>
        <taxon>Massarineae</taxon>
        <taxon>Didymosphaeriaceae</taxon>
        <taxon>Didymosphaeria</taxon>
    </lineage>
</organism>
<evidence type="ECO:0000313" key="3">
    <source>
        <dbReference type="Proteomes" id="UP001140513"/>
    </source>
</evidence>
<reference evidence="2" key="1">
    <citation type="submission" date="2022-10" db="EMBL/GenBank/DDBJ databases">
        <title>Tapping the CABI collections for fungal endophytes: first genome assemblies for Collariella, Neodidymelliopsis, Ascochyta clinopodiicola, Didymella pomorum, Didymosphaeria variabile, Neocosmospora piperis and Neocucurbitaria cava.</title>
        <authorList>
            <person name="Hill R."/>
        </authorList>
    </citation>
    <scope>NUCLEOTIDE SEQUENCE</scope>
    <source>
        <strain evidence="2">IMI 356815</strain>
    </source>
</reference>
<accession>A0A9W9CFT7</accession>
<dbReference type="RefSeq" id="XP_056076159.1">
    <property type="nucleotide sequence ID" value="XM_056209337.1"/>
</dbReference>
<dbReference type="AlphaFoldDB" id="A0A9W9CFT7"/>
<gene>
    <name evidence="2" type="ORF">N0V89_000516</name>
</gene>
<protein>
    <submittedName>
        <fullName evidence="2">Uncharacterized protein</fullName>
    </submittedName>
</protein>
<keyword evidence="3" id="KW-1185">Reference proteome</keyword>
<dbReference type="EMBL" id="JAPEUX010000001">
    <property type="protein sequence ID" value="KAJ4359957.1"/>
    <property type="molecule type" value="Genomic_DNA"/>
</dbReference>
<evidence type="ECO:0000313" key="2">
    <source>
        <dbReference type="EMBL" id="KAJ4359957.1"/>
    </source>
</evidence>
<dbReference type="GeneID" id="80904046"/>
<dbReference type="Proteomes" id="UP001140513">
    <property type="component" value="Unassembled WGS sequence"/>
</dbReference>
<comment type="caution">
    <text evidence="2">The sequence shown here is derived from an EMBL/GenBank/DDBJ whole genome shotgun (WGS) entry which is preliminary data.</text>
</comment>
<feature type="compositionally biased region" description="Acidic residues" evidence="1">
    <location>
        <begin position="52"/>
        <end position="96"/>
    </location>
</feature>